<keyword evidence="8 12" id="KW-0333">Golgi apparatus</keyword>
<evidence type="ECO:0000259" key="13">
    <source>
        <dbReference type="Pfam" id="PF01217"/>
    </source>
</evidence>
<comment type="subunit">
    <text evidence="3 12">Oligomeric complex that consists of at least the alpha, beta, beta', gamma, delta, epsilon and zeta subunits.</text>
</comment>
<evidence type="ECO:0000256" key="10">
    <source>
        <dbReference type="ARBA" id="ARBA00023329"/>
    </source>
</evidence>
<organism evidence="14 15">
    <name type="scientific">Blepharisma stoltei</name>
    <dbReference type="NCBI Taxonomy" id="1481888"/>
    <lineage>
        <taxon>Eukaryota</taxon>
        <taxon>Sar</taxon>
        <taxon>Alveolata</taxon>
        <taxon>Ciliophora</taxon>
        <taxon>Postciliodesmatophora</taxon>
        <taxon>Heterotrichea</taxon>
        <taxon>Heterotrichida</taxon>
        <taxon>Blepharismidae</taxon>
        <taxon>Blepharisma</taxon>
    </lineage>
</organism>
<keyword evidence="15" id="KW-1185">Reference proteome</keyword>
<dbReference type="GO" id="GO:0006886">
    <property type="term" value="P:intracellular protein transport"/>
    <property type="evidence" value="ECO:0007669"/>
    <property type="project" value="TreeGrafter"/>
</dbReference>
<evidence type="ECO:0000256" key="11">
    <source>
        <dbReference type="ARBA" id="ARBA00045555"/>
    </source>
</evidence>
<proteinExistence type="inferred from homology"/>
<evidence type="ECO:0000256" key="2">
    <source>
        <dbReference type="ARBA" id="ARBA00006972"/>
    </source>
</evidence>
<keyword evidence="7 12" id="KW-0653">Protein transport</keyword>
<evidence type="ECO:0000313" key="15">
    <source>
        <dbReference type="Proteomes" id="UP001162131"/>
    </source>
</evidence>
<comment type="caution">
    <text evidence="14">The sequence shown here is derived from an EMBL/GenBank/DDBJ whole genome shotgun (WGS) entry which is preliminary data.</text>
</comment>
<keyword evidence="10 12" id="KW-0968">Cytoplasmic vesicle</keyword>
<reference evidence="14" key="1">
    <citation type="submission" date="2021-09" db="EMBL/GenBank/DDBJ databases">
        <authorList>
            <consortium name="AG Swart"/>
            <person name="Singh M."/>
            <person name="Singh A."/>
            <person name="Seah K."/>
            <person name="Emmerich C."/>
        </authorList>
    </citation>
    <scope>NUCLEOTIDE SEQUENCE</scope>
    <source>
        <strain evidence="14">ATCC30299</strain>
    </source>
</reference>
<dbReference type="GO" id="GO:0006891">
    <property type="term" value="P:intra-Golgi vesicle-mediated transport"/>
    <property type="evidence" value="ECO:0007669"/>
    <property type="project" value="TreeGrafter"/>
</dbReference>
<keyword evidence="5 12" id="KW-0963">Cytoplasm</keyword>
<dbReference type="EMBL" id="CAJZBQ010000014">
    <property type="protein sequence ID" value="CAG9315995.1"/>
    <property type="molecule type" value="Genomic_DNA"/>
</dbReference>
<evidence type="ECO:0000256" key="8">
    <source>
        <dbReference type="ARBA" id="ARBA00023034"/>
    </source>
</evidence>
<dbReference type="PANTHER" id="PTHR11043:SF0">
    <property type="entry name" value="COATOMER SUBUNIT ZETA"/>
    <property type="match status" value="1"/>
</dbReference>
<dbReference type="InterPro" id="IPR039652">
    <property type="entry name" value="Coatomer_zeta"/>
</dbReference>
<accession>A0AAU9IMJ5</accession>
<feature type="domain" description="AP complex mu/sigma subunit" evidence="13">
    <location>
        <begin position="5"/>
        <end position="149"/>
    </location>
</feature>
<dbReference type="GO" id="GO:0006890">
    <property type="term" value="P:retrograde vesicle-mediated transport, Golgi to endoplasmic reticulum"/>
    <property type="evidence" value="ECO:0007669"/>
    <property type="project" value="UniProtKB-UniRule"/>
</dbReference>
<dbReference type="PANTHER" id="PTHR11043">
    <property type="entry name" value="ZETA-COAT PROTEIN"/>
    <property type="match status" value="1"/>
</dbReference>
<dbReference type="GO" id="GO:0000139">
    <property type="term" value="C:Golgi membrane"/>
    <property type="evidence" value="ECO:0007669"/>
    <property type="project" value="UniProtKB-SubCell"/>
</dbReference>
<keyword evidence="9 12" id="KW-0472">Membrane</keyword>
<dbReference type="SUPFAM" id="SSF64356">
    <property type="entry name" value="SNARE-like"/>
    <property type="match status" value="1"/>
</dbReference>
<evidence type="ECO:0000256" key="9">
    <source>
        <dbReference type="ARBA" id="ARBA00023136"/>
    </source>
</evidence>
<evidence type="ECO:0000256" key="4">
    <source>
        <dbReference type="ARBA" id="ARBA00022448"/>
    </source>
</evidence>
<gene>
    <name evidence="14" type="ORF">BSTOLATCC_MIC14736</name>
</gene>
<name>A0AAU9IMJ5_9CILI</name>
<evidence type="ECO:0000256" key="6">
    <source>
        <dbReference type="ARBA" id="ARBA00022892"/>
    </source>
</evidence>
<evidence type="ECO:0000256" key="7">
    <source>
        <dbReference type="ARBA" id="ARBA00022927"/>
    </source>
</evidence>
<dbReference type="Gene3D" id="3.30.450.60">
    <property type="match status" value="1"/>
</dbReference>
<keyword evidence="6 12" id="KW-0931">ER-Golgi transport</keyword>
<dbReference type="Pfam" id="PF01217">
    <property type="entry name" value="Clat_adaptor_s"/>
    <property type="match status" value="1"/>
</dbReference>
<comment type="function">
    <text evidence="11">The coatomer is a cytosolic protein complex that binds to dilysine motifs and reversibly associates with Golgi non-clathrin-coated vesicles, which further mediate biosynthetic protein transport from the ER, via the Golgi up to the trans Golgi network. Coatomer complex is required for budding from Golgi membranes, and is essential for the retrograde Golgi-to-ER transport of dilysine-tagged proteins. The zeta subunit may be involved in regulating the coat assembly and, hence, the rate of biosynthetic protein transport due to its association-dissociation properties with the coatomer complex.</text>
</comment>
<evidence type="ECO:0000256" key="5">
    <source>
        <dbReference type="ARBA" id="ARBA00022490"/>
    </source>
</evidence>
<dbReference type="InterPro" id="IPR011012">
    <property type="entry name" value="Longin-like_dom_sf"/>
</dbReference>
<dbReference type="Proteomes" id="UP001162131">
    <property type="component" value="Unassembled WGS sequence"/>
</dbReference>
<evidence type="ECO:0000256" key="12">
    <source>
        <dbReference type="RuleBase" id="RU366053"/>
    </source>
</evidence>
<dbReference type="GO" id="GO:0030126">
    <property type="term" value="C:COPI vesicle coat"/>
    <property type="evidence" value="ECO:0007669"/>
    <property type="project" value="UniProtKB-UniRule"/>
</dbReference>
<evidence type="ECO:0000256" key="3">
    <source>
        <dbReference type="ARBA" id="ARBA00011775"/>
    </source>
</evidence>
<evidence type="ECO:0000313" key="14">
    <source>
        <dbReference type="EMBL" id="CAG9315995.1"/>
    </source>
</evidence>
<sequence length="182" mass="20451">MLCEIKGILILDNEGRKIFSKYYNVAGPLSTHSGQILFEQQLFAKASKIGAKNNEVDVVMMDQYIGVFKLINDISINLVASIEENSIMLAWLLDILIEALELLYKSELDRAKIVDELELMMLAIDETLDDGLIMCTDATTIVERVIMREGVERAPLKVKKPESAFERAIQGAKQAITKSLMR</sequence>
<comment type="similarity">
    <text evidence="2 12">Belongs to the adaptor complexes small subunit family.</text>
</comment>
<keyword evidence="4 12" id="KW-0813">Transport</keyword>
<evidence type="ECO:0000256" key="1">
    <source>
        <dbReference type="ARBA" id="ARBA00004255"/>
    </source>
</evidence>
<dbReference type="InterPro" id="IPR022775">
    <property type="entry name" value="AP_mu_sigma_su"/>
</dbReference>
<protein>
    <recommendedName>
        <fullName evidence="12">Coatomer subunit zeta</fullName>
    </recommendedName>
</protein>
<comment type="subcellular location">
    <subcellularLocation>
        <location evidence="12">Cytoplasm</location>
    </subcellularLocation>
    <subcellularLocation>
        <location evidence="1 12">Golgi apparatus membrane</location>
        <topology evidence="1 12">Peripheral membrane protein</topology>
        <orientation evidence="1 12">Cytoplasmic side</orientation>
    </subcellularLocation>
    <subcellularLocation>
        <location evidence="12">Cytoplasmic vesicle</location>
        <location evidence="12">COPI-coated vesicle membrane</location>
        <topology evidence="12">Peripheral membrane protein</topology>
        <orientation evidence="12">Cytoplasmic side</orientation>
    </subcellularLocation>
</comment>
<dbReference type="AlphaFoldDB" id="A0AAU9IMJ5"/>